<feature type="compositionally biased region" description="Pro residues" evidence="1">
    <location>
        <begin position="41"/>
        <end position="53"/>
    </location>
</feature>
<sequence length="89" mass="10001">PARDAQSYSCCSVPCYKKHKETECSPDRTREVATRPQSLEPSPPPLAEPFEAPPPEEDAPPLRPLTSLNWPYVPEESAYPDPLKRDDPK</sequence>
<feature type="region of interest" description="Disordered" evidence="1">
    <location>
        <begin position="21"/>
        <end position="89"/>
    </location>
</feature>
<dbReference type="AlphaFoldDB" id="A0AAD2HSU7"/>
<dbReference type="EMBL" id="CAVNYO010000444">
    <property type="protein sequence ID" value="CAK5281227.1"/>
    <property type="molecule type" value="Genomic_DNA"/>
</dbReference>
<gene>
    <name evidence="2" type="ORF">MYCIT1_LOCUS32193</name>
</gene>
<accession>A0AAD2HSU7</accession>
<reference evidence="2" key="1">
    <citation type="submission" date="2023-11" db="EMBL/GenBank/DDBJ databases">
        <authorList>
            <person name="De Vega J J."/>
            <person name="De Vega J J."/>
        </authorList>
    </citation>
    <scope>NUCLEOTIDE SEQUENCE</scope>
</reference>
<evidence type="ECO:0000313" key="2">
    <source>
        <dbReference type="EMBL" id="CAK5281227.1"/>
    </source>
</evidence>
<dbReference type="Proteomes" id="UP001295794">
    <property type="component" value="Unassembled WGS sequence"/>
</dbReference>
<evidence type="ECO:0000256" key="1">
    <source>
        <dbReference type="SAM" id="MobiDB-lite"/>
    </source>
</evidence>
<keyword evidence="3" id="KW-1185">Reference proteome</keyword>
<feature type="non-terminal residue" evidence="2">
    <location>
        <position position="89"/>
    </location>
</feature>
<feature type="non-terminal residue" evidence="2">
    <location>
        <position position="1"/>
    </location>
</feature>
<organism evidence="2 3">
    <name type="scientific">Mycena citricolor</name>
    <dbReference type="NCBI Taxonomy" id="2018698"/>
    <lineage>
        <taxon>Eukaryota</taxon>
        <taxon>Fungi</taxon>
        <taxon>Dikarya</taxon>
        <taxon>Basidiomycota</taxon>
        <taxon>Agaricomycotina</taxon>
        <taxon>Agaricomycetes</taxon>
        <taxon>Agaricomycetidae</taxon>
        <taxon>Agaricales</taxon>
        <taxon>Marasmiineae</taxon>
        <taxon>Mycenaceae</taxon>
        <taxon>Mycena</taxon>
    </lineage>
</organism>
<proteinExistence type="predicted"/>
<name>A0AAD2HSU7_9AGAR</name>
<protein>
    <submittedName>
        <fullName evidence="2">Uncharacterized protein</fullName>
    </submittedName>
</protein>
<comment type="caution">
    <text evidence="2">The sequence shown here is derived from an EMBL/GenBank/DDBJ whole genome shotgun (WGS) entry which is preliminary data.</text>
</comment>
<feature type="compositionally biased region" description="Basic and acidic residues" evidence="1">
    <location>
        <begin position="21"/>
        <end position="33"/>
    </location>
</feature>
<evidence type="ECO:0000313" key="3">
    <source>
        <dbReference type="Proteomes" id="UP001295794"/>
    </source>
</evidence>